<sequence>MRIKQIMAGKQNGESAAITRQSRPNTRASFAKRLAASVTKAARMPIDMPKEDSKVVMRPRGGLNVAKTEASVIMSVVWTAARVTKEEAKADTICTNAQQKIIVVSTPDERRATLYSKVIALNAGTRQQLQKGRQQKREKRQSPQTSQSRERGSWADAVKANMAEKRQPPAQNAAKKNQEANGVEKALRDENEKLKRRIAEQDATIKEINEKLTTLIAMHQQQQQQQQQPTPAQQRKQEMTENEPEVEVDPRATIAAGPAPKRKAIEGAKRKITKRIEKQGDRLDHLEATSKVTNERLTALEQTVQQMTTNIQSTIQNMISQMQT</sequence>
<reference evidence="1" key="1">
    <citation type="submission" date="2020-05" db="EMBL/GenBank/DDBJ databases">
        <title>Large-scale comparative analyses of tick genomes elucidate their genetic diversity and vector capacities.</title>
        <authorList>
            <person name="Jia N."/>
            <person name="Wang J."/>
            <person name="Shi W."/>
            <person name="Du L."/>
            <person name="Sun Y."/>
            <person name="Zhan W."/>
            <person name="Jiang J."/>
            <person name="Wang Q."/>
            <person name="Zhang B."/>
            <person name="Ji P."/>
            <person name="Sakyi L.B."/>
            <person name="Cui X."/>
            <person name="Yuan T."/>
            <person name="Jiang B."/>
            <person name="Yang W."/>
            <person name="Lam T.T.-Y."/>
            <person name="Chang Q."/>
            <person name="Ding S."/>
            <person name="Wang X."/>
            <person name="Zhu J."/>
            <person name="Ruan X."/>
            <person name="Zhao L."/>
            <person name="Wei J."/>
            <person name="Que T."/>
            <person name="Du C."/>
            <person name="Cheng J."/>
            <person name="Dai P."/>
            <person name="Han X."/>
            <person name="Huang E."/>
            <person name="Gao Y."/>
            <person name="Liu J."/>
            <person name="Shao H."/>
            <person name="Ye R."/>
            <person name="Li L."/>
            <person name="Wei W."/>
            <person name="Wang X."/>
            <person name="Wang C."/>
            <person name="Yang T."/>
            <person name="Huo Q."/>
            <person name="Li W."/>
            <person name="Guo W."/>
            <person name="Chen H."/>
            <person name="Zhou L."/>
            <person name="Ni X."/>
            <person name="Tian J."/>
            <person name="Zhou Y."/>
            <person name="Sheng Y."/>
            <person name="Liu T."/>
            <person name="Pan Y."/>
            <person name="Xia L."/>
            <person name="Li J."/>
            <person name="Zhao F."/>
            <person name="Cao W."/>
        </authorList>
    </citation>
    <scope>NUCLEOTIDE SEQUENCE</scope>
    <source>
        <strain evidence="1">Dsil-2018</strain>
    </source>
</reference>
<protein>
    <submittedName>
        <fullName evidence="1">Uncharacterized protein</fullName>
    </submittedName>
</protein>
<comment type="caution">
    <text evidence="1">The sequence shown here is derived from an EMBL/GenBank/DDBJ whole genome shotgun (WGS) entry which is preliminary data.</text>
</comment>
<name>A0ACB8DMZ9_DERSI</name>
<evidence type="ECO:0000313" key="2">
    <source>
        <dbReference type="Proteomes" id="UP000821865"/>
    </source>
</evidence>
<dbReference type="EMBL" id="CM023479">
    <property type="protein sequence ID" value="KAH7973738.1"/>
    <property type="molecule type" value="Genomic_DNA"/>
</dbReference>
<keyword evidence="2" id="KW-1185">Reference proteome</keyword>
<dbReference type="Proteomes" id="UP000821865">
    <property type="component" value="Chromosome 10"/>
</dbReference>
<evidence type="ECO:0000313" key="1">
    <source>
        <dbReference type="EMBL" id="KAH7973738.1"/>
    </source>
</evidence>
<accession>A0ACB8DMZ9</accession>
<organism evidence="1 2">
    <name type="scientific">Dermacentor silvarum</name>
    <name type="common">Tick</name>
    <dbReference type="NCBI Taxonomy" id="543639"/>
    <lineage>
        <taxon>Eukaryota</taxon>
        <taxon>Metazoa</taxon>
        <taxon>Ecdysozoa</taxon>
        <taxon>Arthropoda</taxon>
        <taxon>Chelicerata</taxon>
        <taxon>Arachnida</taxon>
        <taxon>Acari</taxon>
        <taxon>Parasitiformes</taxon>
        <taxon>Ixodida</taxon>
        <taxon>Ixodoidea</taxon>
        <taxon>Ixodidae</taxon>
        <taxon>Rhipicephalinae</taxon>
        <taxon>Dermacentor</taxon>
    </lineage>
</organism>
<gene>
    <name evidence="1" type="ORF">HPB49_004640</name>
</gene>
<proteinExistence type="predicted"/>